<feature type="chain" id="PRO_5026810988" description="Fimbrial-type adhesion domain-containing protein" evidence="1">
    <location>
        <begin position="24"/>
        <end position="395"/>
    </location>
</feature>
<dbReference type="InterPro" id="IPR036937">
    <property type="entry name" value="Adhesion_dom_fimbrial_sf"/>
</dbReference>
<feature type="domain" description="Fimbrial-type adhesion" evidence="2">
    <location>
        <begin position="219"/>
        <end position="395"/>
    </location>
</feature>
<gene>
    <name evidence="3" type="ORF">EMLFYP7_04289</name>
</gene>
<name>A0A6N3HQW3_9ENTR</name>
<evidence type="ECO:0000259" key="2">
    <source>
        <dbReference type="Pfam" id="PF00419"/>
    </source>
</evidence>
<keyword evidence="1" id="KW-0732">Signal</keyword>
<feature type="signal peptide" evidence="1">
    <location>
        <begin position="1"/>
        <end position="23"/>
    </location>
</feature>
<accession>A0A6N3HQW3</accession>
<dbReference type="AlphaFoldDB" id="A0A6N3HQW3"/>
<organism evidence="3">
    <name type="scientific">Phytobacter massiliensis</name>
    <dbReference type="NCBI Taxonomy" id="1485952"/>
    <lineage>
        <taxon>Bacteria</taxon>
        <taxon>Pseudomonadati</taxon>
        <taxon>Pseudomonadota</taxon>
        <taxon>Gammaproteobacteria</taxon>
        <taxon>Enterobacterales</taxon>
        <taxon>Enterobacteriaceae</taxon>
        <taxon>Phytobacter</taxon>
    </lineage>
</organism>
<dbReference type="Pfam" id="PF00419">
    <property type="entry name" value="Fimbrial"/>
    <property type="match status" value="1"/>
</dbReference>
<proteinExistence type="predicted"/>
<sequence>MRKITSLLIVYSALYLFSADLFAGELDITTVNPARPTVMTLLTSQKITLGNSIPNCTMIGGYIRQNVGSNVVDTHGRSAVYYLSMQKDVTSGEEVCAGQYANYKIYKTTVDGIGISYNDADPGSQSRGKIIPLWPQLIPKSTYSGSSVRIDAWVDIRLWKYSSAPNTLPAGLLDVKGPMIVQVVGPVAGDTLNTCSTDKAVAGTSTVCFTDRRVPVYMSTIYASTCEFVNASKTVQMGARNIPPNAAQGYGTPWVDASFQLRCPDAWGYSSDVANISTITPNNGVMVTVQPYDGFVDASNGIIKLDGSGAQGVGIQLAWGDYTAQGAVPAKPVKLNTPTCANTISSNFSAAPYAIGSNPASGDGTINMAARYIRTTGTLQPGPANAKVEILANYQ</sequence>
<protein>
    <recommendedName>
        <fullName evidence="2">Fimbrial-type adhesion domain-containing protein</fullName>
    </recommendedName>
</protein>
<dbReference type="InterPro" id="IPR008966">
    <property type="entry name" value="Adhesion_dom_sf"/>
</dbReference>
<dbReference type="GO" id="GO:0009289">
    <property type="term" value="C:pilus"/>
    <property type="evidence" value="ECO:0007669"/>
    <property type="project" value="InterPro"/>
</dbReference>
<dbReference type="EMBL" id="CACRTZ010000037">
    <property type="protein sequence ID" value="VYU79215.1"/>
    <property type="molecule type" value="Genomic_DNA"/>
</dbReference>
<dbReference type="SUPFAM" id="SSF49401">
    <property type="entry name" value="Bacterial adhesins"/>
    <property type="match status" value="1"/>
</dbReference>
<dbReference type="Gene3D" id="2.60.40.1090">
    <property type="entry name" value="Fimbrial-type adhesion domain"/>
    <property type="match status" value="1"/>
</dbReference>
<dbReference type="InterPro" id="IPR000259">
    <property type="entry name" value="Adhesion_dom_fimbrial"/>
</dbReference>
<reference evidence="3" key="1">
    <citation type="submission" date="2019-11" db="EMBL/GenBank/DDBJ databases">
        <authorList>
            <person name="Feng L."/>
        </authorList>
    </citation>
    <scope>NUCLEOTIDE SEQUENCE</scope>
    <source>
        <strain evidence="3">EMassiliensisLFYP7</strain>
    </source>
</reference>
<dbReference type="GO" id="GO:0007155">
    <property type="term" value="P:cell adhesion"/>
    <property type="evidence" value="ECO:0007669"/>
    <property type="project" value="InterPro"/>
</dbReference>
<evidence type="ECO:0000313" key="3">
    <source>
        <dbReference type="EMBL" id="VYU79215.1"/>
    </source>
</evidence>
<evidence type="ECO:0000256" key="1">
    <source>
        <dbReference type="SAM" id="SignalP"/>
    </source>
</evidence>